<gene>
    <name evidence="3" type="ORF">DUNSADRAFT_11864</name>
</gene>
<accession>A0ABQ7H479</accession>
<name>A0ABQ7H479_DUNSA</name>
<keyword evidence="4" id="KW-1185">Reference proteome</keyword>
<evidence type="ECO:0000256" key="1">
    <source>
        <dbReference type="ARBA" id="ARBA00004906"/>
    </source>
</evidence>
<protein>
    <submittedName>
        <fullName evidence="3">Uncharacterized protein</fullName>
    </submittedName>
</protein>
<dbReference type="Gene3D" id="2.130.10.10">
    <property type="entry name" value="YVTN repeat-like/Quinoprotein amine dehydrogenase"/>
    <property type="match status" value="1"/>
</dbReference>
<dbReference type="Proteomes" id="UP000815325">
    <property type="component" value="Unassembled WGS sequence"/>
</dbReference>
<keyword evidence="2" id="KW-0833">Ubl conjugation pathway</keyword>
<organism evidence="3 4">
    <name type="scientific">Dunaliella salina</name>
    <name type="common">Green alga</name>
    <name type="synonym">Protococcus salinus</name>
    <dbReference type="NCBI Taxonomy" id="3046"/>
    <lineage>
        <taxon>Eukaryota</taxon>
        <taxon>Viridiplantae</taxon>
        <taxon>Chlorophyta</taxon>
        <taxon>core chlorophytes</taxon>
        <taxon>Chlorophyceae</taxon>
        <taxon>CS clade</taxon>
        <taxon>Chlamydomonadales</taxon>
        <taxon>Dunaliellaceae</taxon>
        <taxon>Dunaliella</taxon>
    </lineage>
</organism>
<reference evidence="3" key="1">
    <citation type="submission" date="2017-08" db="EMBL/GenBank/DDBJ databases">
        <authorList>
            <person name="Polle J.E."/>
            <person name="Barry K."/>
            <person name="Cushman J."/>
            <person name="Schmutz J."/>
            <person name="Tran D."/>
            <person name="Hathwaick L.T."/>
            <person name="Yim W.C."/>
            <person name="Jenkins J."/>
            <person name="Mckie-Krisberg Z.M."/>
            <person name="Prochnik S."/>
            <person name="Lindquist E."/>
            <person name="Dockter R.B."/>
            <person name="Adam C."/>
            <person name="Molina H."/>
            <person name="Bunkerborg J."/>
            <person name="Jin E."/>
            <person name="Buchheim M."/>
            <person name="Magnuson J."/>
        </authorList>
    </citation>
    <scope>NUCLEOTIDE SEQUENCE</scope>
    <source>
        <strain evidence="3">CCAP 19/18</strain>
    </source>
</reference>
<evidence type="ECO:0000313" key="3">
    <source>
        <dbReference type="EMBL" id="KAF5841657.1"/>
    </source>
</evidence>
<dbReference type="PANTHER" id="PTHR22852:SF0">
    <property type="entry name" value="DENTICLELESS PROTEIN HOMOLOG"/>
    <property type="match status" value="1"/>
</dbReference>
<proteinExistence type="predicted"/>
<sequence>MPSALSSLLRTRELGGGWGRVSRRSLMGAFRFVPQNAASMEVCNPFESSKVAICLAYNSDASGAASAGRNLLGIACEEGYVTIVDATRPSSTLPTCLESQASLARWQAHRNLIHQLCWAKGDTRMYTACGDTTTGIWDTATAQLLACCAGHGRAVKSVSLLDAGGDVFASGKTVFQKKKHRKHMVPVLCMHVPAEA</sequence>
<evidence type="ECO:0000256" key="2">
    <source>
        <dbReference type="ARBA" id="ARBA00022786"/>
    </source>
</evidence>
<dbReference type="SUPFAM" id="SSF50978">
    <property type="entry name" value="WD40 repeat-like"/>
    <property type="match status" value="1"/>
</dbReference>
<comment type="pathway">
    <text evidence="1">Protein modification; protein ubiquitination.</text>
</comment>
<dbReference type="InterPro" id="IPR051865">
    <property type="entry name" value="WD-repeat_CDT2_adapter"/>
</dbReference>
<dbReference type="InterPro" id="IPR036322">
    <property type="entry name" value="WD40_repeat_dom_sf"/>
</dbReference>
<dbReference type="InterPro" id="IPR015943">
    <property type="entry name" value="WD40/YVTN_repeat-like_dom_sf"/>
</dbReference>
<evidence type="ECO:0000313" key="4">
    <source>
        <dbReference type="Proteomes" id="UP000815325"/>
    </source>
</evidence>
<dbReference type="EMBL" id="MU069480">
    <property type="protein sequence ID" value="KAF5841657.1"/>
    <property type="molecule type" value="Genomic_DNA"/>
</dbReference>
<dbReference type="PANTHER" id="PTHR22852">
    <property type="entry name" value="LETHAL 2 DENTICLELESS PROTEIN RETINOIC ACID-REGULATED NUCLEAR MATRIX-ASSOCIATED PROTEIN"/>
    <property type="match status" value="1"/>
</dbReference>
<comment type="caution">
    <text evidence="3">The sequence shown here is derived from an EMBL/GenBank/DDBJ whole genome shotgun (WGS) entry which is preliminary data.</text>
</comment>